<dbReference type="GO" id="GO:0061632">
    <property type="term" value="F:RNA lariat debranching enzyme activator activity"/>
    <property type="evidence" value="ECO:0007669"/>
    <property type="project" value="TreeGrafter"/>
</dbReference>
<evidence type="ECO:0000259" key="1">
    <source>
        <dbReference type="Pfam" id="PF04677"/>
    </source>
</evidence>
<dbReference type="PANTHER" id="PTHR12072">
    <property type="entry name" value="CWF19, CELL CYCLE CONTROL PROTEIN"/>
    <property type="match status" value="1"/>
</dbReference>
<evidence type="ECO:0000313" key="2">
    <source>
        <dbReference type="EMBL" id="KAL0280155.1"/>
    </source>
</evidence>
<dbReference type="GO" id="GO:0071014">
    <property type="term" value="C:post-mRNA release spliceosomal complex"/>
    <property type="evidence" value="ECO:0007669"/>
    <property type="project" value="TreeGrafter"/>
</dbReference>
<dbReference type="GO" id="GO:0000398">
    <property type="term" value="P:mRNA splicing, via spliceosome"/>
    <property type="evidence" value="ECO:0007669"/>
    <property type="project" value="TreeGrafter"/>
</dbReference>
<dbReference type="InterPro" id="IPR040194">
    <property type="entry name" value="Cwf19-like"/>
</dbReference>
<dbReference type="EMBL" id="JARGDH010000001">
    <property type="protein sequence ID" value="KAL0280156.1"/>
    <property type="molecule type" value="Genomic_DNA"/>
</dbReference>
<protein>
    <recommendedName>
        <fullName evidence="1">Cwf19-like C-terminal domain-containing protein</fullName>
    </recommendedName>
</protein>
<dbReference type="SUPFAM" id="SSF54197">
    <property type="entry name" value="HIT-like"/>
    <property type="match status" value="1"/>
</dbReference>
<dbReference type="PANTHER" id="PTHR12072:SF4">
    <property type="entry name" value="CWF19-LIKE PROTEIN 1"/>
    <property type="match status" value="1"/>
</dbReference>
<proteinExistence type="predicted"/>
<reference evidence="2" key="1">
    <citation type="journal article" date="2024" name="Gigascience">
        <title>Chromosome-level genome of the poultry shaft louse Menopon gallinae provides insight into the host-switching and adaptive evolution of parasitic lice.</title>
        <authorList>
            <person name="Xu Y."/>
            <person name="Ma L."/>
            <person name="Liu S."/>
            <person name="Liang Y."/>
            <person name="Liu Q."/>
            <person name="He Z."/>
            <person name="Tian L."/>
            <person name="Duan Y."/>
            <person name="Cai W."/>
            <person name="Li H."/>
            <person name="Song F."/>
        </authorList>
    </citation>
    <scope>NUCLEOTIDE SEQUENCE</scope>
    <source>
        <strain evidence="2">Cailab_2023a</strain>
    </source>
</reference>
<name>A0AAW2IDD3_9NEOP</name>
<dbReference type="AlphaFoldDB" id="A0AAW2IDD3"/>
<dbReference type="SUPFAM" id="SSF56300">
    <property type="entry name" value="Metallo-dependent phosphatases"/>
    <property type="match status" value="1"/>
</dbReference>
<comment type="caution">
    <text evidence="2">The sequence shown here is derived from an EMBL/GenBank/DDBJ whole genome shotgun (WGS) entry which is preliminary data.</text>
</comment>
<gene>
    <name evidence="2" type="ORF">PYX00_001533</name>
</gene>
<organism evidence="2">
    <name type="scientific">Menopon gallinae</name>
    <name type="common">poultry shaft louse</name>
    <dbReference type="NCBI Taxonomy" id="328185"/>
    <lineage>
        <taxon>Eukaryota</taxon>
        <taxon>Metazoa</taxon>
        <taxon>Ecdysozoa</taxon>
        <taxon>Arthropoda</taxon>
        <taxon>Hexapoda</taxon>
        <taxon>Insecta</taxon>
        <taxon>Pterygota</taxon>
        <taxon>Neoptera</taxon>
        <taxon>Paraneoptera</taxon>
        <taxon>Psocodea</taxon>
        <taxon>Troctomorpha</taxon>
        <taxon>Phthiraptera</taxon>
        <taxon>Amblycera</taxon>
        <taxon>Menoponidae</taxon>
        <taxon>Menopon</taxon>
    </lineage>
</organism>
<dbReference type="Gene3D" id="3.30.428.10">
    <property type="entry name" value="HIT-like"/>
    <property type="match status" value="1"/>
</dbReference>
<dbReference type="CDD" id="cd07380">
    <property type="entry name" value="MPP_CWF19_N"/>
    <property type="match status" value="1"/>
</dbReference>
<accession>A0AAW2IDD3</accession>
<dbReference type="Pfam" id="PF04677">
    <property type="entry name" value="CwfJ_C_1"/>
    <property type="match status" value="1"/>
</dbReference>
<sequence>MAQKVLVCGDVRGNFRLLFERIDKLNKKKGPFDLLLCVGDFFGSSPSNWEPYKNGSLKVPLLTYILGPNSEEHIKYYDDMNGCELCSNVYYLGKRGILTSSGLKIAYVSGIENSDCESIKITQKDVETVRNIAYKGKDNAEYLGIDVLLTSQWPRNVTNLVGNVDDDVKKASDDGSDLVAWLVSQTKPRYHFVGLCDVFYERQPYRNEQPNGVLNTHCTRFISLSSLTGKKWMYGAVLTPIDKIKKEELYQRTSDETEIPYKNISLGGSKSPKTEQYFFDMNSRDRGNASRKRKRDFSQEKCWFCLAGGQDLQTVVSIGTEAYAAVPKGGMARRHLMICPVKHLESYLHLPRSAREEVAEMKKAITRYYEEHKEVPVFFERYYKTSHMQLNAVPVPASCSGKLMSSFASHAERSNLELVELPRGTQLGEVLRLDTPYLYVELPDGEKFYIKCGDKFPIHFARLVLASKAVLNAKNKVDWKECVLPEEEEQKLTGQLRKEFAEFYSTD</sequence>
<dbReference type="InterPro" id="IPR006768">
    <property type="entry name" value="Cwf19-like_C_dom-1"/>
</dbReference>
<dbReference type="EMBL" id="JARGDH010000001">
    <property type="protein sequence ID" value="KAL0280155.1"/>
    <property type="molecule type" value="Genomic_DNA"/>
</dbReference>
<dbReference type="InterPro" id="IPR036265">
    <property type="entry name" value="HIT-like_sf"/>
</dbReference>
<dbReference type="InterPro" id="IPR029052">
    <property type="entry name" value="Metallo-depent_PP-like"/>
</dbReference>
<feature type="domain" description="Cwf19-like C-terminal" evidence="1">
    <location>
        <begin position="291"/>
        <end position="407"/>
    </location>
</feature>